<feature type="domain" description="Transposase MuDR plant" evidence="2">
    <location>
        <begin position="252"/>
        <end position="311"/>
    </location>
</feature>
<evidence type="ECO:0000313" key="4">
    <source>
        <dbReference type="Proteomes" id="UP001054252"/>
    </source>
</evidence>
<protein>
    <recommendedName>
        <fullName evidence="2">Transposase MuDR plant domain-containing protein</fullName>
    </recommendedName>
</protein>
<evidence type="ECO:0000256" key="1">
    <source>
        <dbReference type="SAM" id="MobiDB-lite"/>
    </source>
</evidence>
<reference evidence="3 4" key="1">
    <citation type="journal article" date="2021" name="Commun. Biol.">
        <title>The genome of Shorea leprosula (Dipterocarpaceae) highlights the ecological relevance of drought in aseasonal tropical rainforests.</title>
        <authorList>
            <person name="Ng K.K.S."/>
            <person name="Kobayashi M.J."/>
            <person name="Fawcett J.A."/>
            <person name="Hatakeyama M."/>
            <person name="Paape T."/>
            <person name="Ng C.H."/>
            <person name="Ang C.C."/>
            <person name="Tnah L.H."/>
            <person name="Lee C.T."/>
            <person name="Nishiyama T."/>
            <person name="Sese J."/>
            <person name="O'Brien M.J."/>
            <person name="Copetti D."/>
            <person name="Mohd Noor M.I."/>
            <person name="Ong R.C."/>
            <person name="Putra M."/>
            <person name="Sireger I.Z."/>
            <person name="Indrioko S."/>
            <person name="Kosugi Y."/>
            <person name="Izuno A."/>
            <person name="Isagi Y."/>
            <person name="Lee S.L."/>
            <person name="Shimizu K.K."/>
        </authorList>
    </citation>
    <scope>NUCLEOTIDE SEQUENCE [LARGE SCALE GENOMIC DNA]</scope>
    <source>
        <strain evidence="3">214</strain>
    </source>
</reference>
<dbReference type="Proteomes" id="UP001054252">
    <property type="component" value="Unassembled WGS sequence"/>
</dbReference>
<sequence>MAREIIDIDLEGDSNGSGNEVRFLFTNLILRCVKVMLNGWCHLVIVLVYDECSKKVGKVGFSNLSILTCFLKRGIWSPPYVFFMGQCVYLYGSTPGDDVNKGQETNNAGKRVETEGPTNDFTTQDVWSEKEDEAGVEKERAGASKSDNVADDHNDNLSEDKEAKSDEGHDDPVMDILELADNEDEEAMKARRKVKSFCYNLQEDNVGPSSYHDGGYSNISTDEDDGSDADHASRRRAQHVVYEEVEDALPDIRLGMIFVSKAQFKAIVDKCNMMQIRDIKWKKNDSKRIRAVCKHAPSCDWKILLSKDAVTDSWMVKTYIHKHTYSEKLISKRCNSTSASKYLVEKMGFASFYLKADDIFQTIRRHTRLELTGTQCKKLRRRDLEATILIQAPRPTIDTNPIFMRMRIVARRTFAEVKFVGDFGPKIWEKIVASREGSKRCRVLWLGGTGYEVEEEEKGAASSPPQEQNKKGEAKRKKSGSQLHAMAKDRQGKGGQSGAKE</sequence>
<comment type="caution">
    <text evidence="3">The sequence shown here is derived from an EMBL/GenBank/DDBJ whole genome shotgun (WGS) entry which is preliminary data.</text>
</comment>
<feature type="compositionally biased region" description="Basic and acidic residues" evidence="1">
    <location>
        <begin position="127"/>
        <end position="172"/>
    </location>
</feature>
<feature type="region of interest" description="Disordered" evidence="1">
    <location>
        <begin position="454"/>
        <end position="501"/>
    </location>
</feature>
<accession>A0AAV5K3S1</accession>
<gene>
    <name evidence="3" type="ORF">SLEP1_g29383</name>
</gene>
<keyword evidence="4" id="KW-1185">Reference proteome</keyword>
<dbReference type="InterPro" id="IPR004332">
    <property type="entry name" value="Transposase_MuDR"/>
</dbReference>
<organism evidence="3 4">
    <name type="scientific">Rubroshorea leprosula</name>
    <dbReference type="NCBI Taxonomy" id="152421"/>
    <lineage>
        <taxon>Eukaryota</taxon>
        <taxon>Viridiplantae</taxon>
        <taxon>Streptophyta</taxon>
        <taxon>Embryophyta</taxon>
        <taxon>Tracheophyta</taxon>
        <taxon>Spermatophyta</taxon>
        <taxon>Magnoliopsida</taxon>
        <taxon>eudicotyledons</taxon>
        <taxon>Gunneridae</taxon>
        <taxon>Pentapetalae</taxon>
        <taxon>rosids</taxon>
        <taxon>malvids</taxon>
        <taxon>Malvales</taxon>
        <taxon>Dipterocarpaceae</taxon>
        <taxon>Rubroshorea</taxon>
    </lineage>
</organism>
<dbReference type="Pfam" id="PF03108">
    <property type="entry name" value="DBD_Tnp_Mut"/>
    <property type="match status" value="1"/>
</dbReference>
<feature type="region of interest" description="Disordered" evidence="1">
    <location>
        <begin position="98"/>
        <end position="173"/>
    </location>
</feature>
<evidence type="ECO:0000259" key="2">
    <source>
        <dbReference type="Pfam" id="PF03108"/>
    </source>
</evidence>
<dbReference type="EMBL" id="BPVZ01000052">
    <property type="protein sequence ID" value="GKV19085.1"/>
    <property type="molecule type" value="Genomic_DNA"/>
</dbReference>
<feature type="region of interest" description="Disordered" evidence="1">
    <location>
        <begin position="209"/>
        <end position="235"/>
    </location>
</feature>
<dbReference type="AlphaFoldDB" id="A0AAV5K3S1"/>
<feature type="compositionally biased region" description="Polar residues" evidence="1">
    <location>
        <begin position="116"/>
        <end position="126"/>
    </location>
</feature>
<name>A0AAV5K3S1_9ROSI</name>
<proteinExistence type="predicted"/>
<evidence type="ECO:0000313" key="3">
    <source>
        <dbReference type="EMBL" id="GKV19085.1"/>
    </source>
</evidence>